<dbReference type="PROSITE" id="PS51767">
    <property type="entry name" value="PEPTIDASE_A1"/>
    <property type="match status" value="1"/>
</dbReference>
<organism evidence="5 6">
    <name type="scientific">Beauveria bassiana D1-5</name>
    <dbReference type="NCBI Taxonomy" id="1245745"/>
    <lineage>
        <taxon>Eukaryota</taxon>
        <taxon>Fungi</taxon>
        <taxon>Dikarya</taxon>
        <taxon>Ascomycota</taxon>
        <taxon>Pezizomycotina</taxon>
        <taxon>Sordariomycetes</taxon>
        <taxon>Hypocreomycetidae</taxon>
        <taxon>Hypocreales</taxon>
        <taxon>Cordycipitaceae</taxon>
        <taxon>Beauveria</taxon>
    </lineage>
</organism>
<dbReference type="SUPFAM" id="SSF50630">
    <property type="entry name" value="Acid proteases"/>
    <property type="match status" value="2"/>
</dbReference>
<comment type="similarity">
    <text evidence="1">Belongs to the peptidase A1 family.</text>
</comment>
<dbReference type="Proteomes" id="UP000030106">
    <property type="component" value="Unassembled WGS sequence"/>
</dbReference>
<evidence type="ECO:0000256" key="1">
    <source>
        <dbReference type="ARBA" id="ARBA00007447"/>
    </source>
</evidence>
<keyword evidence="3" id="KW-0732">Signal</keyword>
<feature type="signal peptide" evidence="3">
    <location>
        <begin position="1"/>
        <end position="17"/>
    </location>
</feature>
<feature type="compositionally biased region" description="Polar residues" evidence="2">
    <location>
        <begin position="504"/>
        <end position="528"/>
    </location>
</feature>
<dbReference type="STRING" id="1245745.A0A0A2VGZ7"/>
<protein>
    <submittedName>
        <fullName evidence="5">Putative aspartic-type endopeptidase OPSB</fullName>
    </submittedName>
</protein>
<evidence type="ECO:0000256" key="3">
    <source>
        <dbReference type="SAM" id="SignalP"/>
    </source>
</evidence>
<dbReference type="PANTHER" id="PTHR47966:SF65">
    <property type="entry name" value="ASPARTIC-TYPE ENDOPEPTIDASE"/>
    <property type="match status" value="1"/>
</dbReference>
<feature type="compositionally biased region" description="Polar residues" evidence="2">
    <location>
        <begin position="381"/>
        <end position="393"/>
    </location>
</feature>
<comment type="caution">
    <text evidence="5">The sequence shown here is derived from an EMBL/GenBank/DDBJ whole genome shotgun (WGS) entry which is preliminary data.</text>
</comment>
<evidence type="ECO:0000259" key="4">
    <source>
        <dbReference type="PROSITE" id="PS51767"/>
    </source>
</evidence>
<feature type="compositionally biased region" description="Low complexity" evidence="2">
    <location>
        <begin position="335"/>
        <end position="355"/>
    </location>
</feature>
<dbReference type="OrthoDB" id="771136at2759"/>
<dbReference type="InterPro" id="IPR001461">
    <property type="entry name" value="Aspartic_peptidase_A1"/>
</dbReference>
<feature type="compositionally biased region" description="Polar residues" evidence="2">
    <location>
        <begin position="410"/>
        <end position="430"/>
    </location>
</feature>
<feature type="compositionally biased region" description="Basic and acidic residues" evidence="2">
    <location>
        <begin position="233"/>
        <end position="242"/>
    </location>
</feature>
<feature type="region of interest" description="Disordered" evidence="2">
    <location>
        <begin position="228"/>
        <end position="561"/>
    </location>
</feature>
<dbReference type="EMBL" id="ANFO01000945">
    <property type="protein sequence ID" value="KGQ05420.1"/>
    <property type="molecule type" value="Genomic_DNA"/>
</dbReference>
<feature type="compositionally biased region" description="Low complexity" evidence="2">
    <location>
        <begin position="307"/>
        <end position="318"/>
    </location>
</feature>
<dbReference type="InterPro" id="IPR021109">
    <property type="entry name" value="Peptidase_aspartic_dom_sf"/>
</dbReference>
<evidence type="ECO:0000313" key="5">
    <source>
        <dbReference type="EMBL" id="KGQ05420.1"/>
    </source>
</evidence>
<evidence type="ECO:0000256" key="2">
    <source>
        <dbReference type="SAM" id="MobiDB-lite"/>
    </source>
</evidence>
<feature type="compositionally biased region" description="Basic and acidic residues" evidence="2">
    <location>
        <begin position="533"/>
        <end position="549"/>
    </location>
</feature>
<proteinExistence type="inferred from homology"/>
<feature type="compositionally biased region" description="Basic and acidic residues" evidence="2">
    <location>
        <begin position="486"/>
        <end position="502"/>
    </location>
</feature>
<dbReference type="InterPro" id="IPR033121">
    <property type="entry name" value="PEPTIDASE_A1"/>
</dbReference>
<dbReference type="GO" id="GO:0006508">
    <property type="term" value="P:proteolysis"/>
    <property type="evidence" value="ECO:0007669"/>
    <property type="project" value="InterPro"/>
</dbReference>
<feature type="compositionally biased region" description="Polar residues" evidence="2">
    <location>
        <begin position="443"/>
        <end position="453"/>
    </location>
</feature>
<dbReference type="Gene3D" id="2.40.70.10">
    <property type="entry name" value="Acid Proteases"/>
    <property type="match status" value="2"/>
</dbReference>
<dbReference type="PANTHER" id="PTHR47966">
    <property type="entry name" value="BETA-SITE APP-CLEAVING ENZYME, ISOFORM A-RELATED"/>
    <property type="match status" value="1"/>
</dbReference>
<dbReference type="HOGENOM" id="CLU_354865_0_0_1"/>
<feature type="domain" description="Peptidase A1" evidence="4">
    <location>
        <begin position="38"/>
        <end position="220"/>
    </location>
</feature>
<gene>
    <name evidence="5" type="ORF">BBAD15_g9341</name>
</gene>
<accession>A0A0A2VGZ7</accession>
<feature type="chain" id="PRO_5002006451" evidence="3">
    <location>
        <begin position="18"/>
        <end position="710"/>
    </location>
</feature>
<sequence length="710" mass="73660">MKSTCLNILFLAAAANAQRVVQASIQHFESKELGPAVPLINLGLGTPAQNITGIFDTACSDIIVPEAAPFKPDAVAGLQLLAGESFNATLSRGEHFEGDYAKTTVTLDGVEVPDAQVGFASNIQTQANISDLAVVGVGLVAREATVNKYNNLPRILNVSGVTNSQAYSVVLNATPLGNGSVFFGGIDRSKFTGDLQQVPLVKDKAGQFSEFLVELSSIALVPAAAPAKVRRSTRQERREQIRRMPWHKKRQGFSFDGGEESSGFGPGDQSFGPGPGPGDQLFGPGSGGLSNQIQDPIQGGTFEDPTGGFDNGFQNGNQGIPGVPSNNPTDSKEPGNNQGIIDGNNQGIIDGNNQGVTDGNNPVNNDGGKKKGITDGITDGNNQGVTDGNNPVNNDGGKKKGITDGITDGNNQGITDGNNQGVTDGNNPVSNDGDKNKEPLNQEDPSNSPVNNNDGKKNELPNQKAPTETRKQGAPKTTSKQAAPKETPKQEAPKLEAPKLEAPKTTSKLAAPKTTSTQAAPKTTSSKQAAPKETPKQEAPKKEAPKKDNGGGQPAKLIASTDLGLDQRSAVTLMNTAGGAMALPAAVVAKMAGALGTSFSATNGLGPVDCGRLGGDAALLMRFRNNTVEARVPLANLRVSAELADPAIAQRGLCEVAIRPVPDGGAEPNVATLPFFAAMYTVFDLGNRSLWFAQASGDPSVPGAQLEEFP</sequence>
<name>A0A0A2VGZ7_BEABA</name>
<dbReference type="PRINTS" id="PR00792">
    <property type="entry name" value="PEPSIN"/>
</dbReference>
<reference evidence="5 6" key="1">
    <citation type="submission" date="2012-10" db="EMBL/GenBank/DDBJ databases">
        <title>Genome sequencing and analysis of entomopathogenic fungi Beauveria bassiana D1-5.</title>
        <authorList>
            <person name="Li Q."/>
            <person name="Wang L."/>
            <person name="Zhang Z."/>
            <person name="Wang Q."/>
            <person name="Ren J."/>
            <person name="Wang M."/>
            <person name="Xu W."/>
            <person name="Wang J."/>
            <person name="Lu Y."/>
            <person name="Du Q."/>
            <person name="Sun Z."/>
        </authorList>
    </citation>
    <scope>NUCLEOTIDE SEQUENCE [LARGE SCALE GENOMIC DNA]</scope>
    <source>
        <strain evidence="5 6">D1-5</strain>
    </source>
</reference>
<evidence type="ECO:0000313" key="6">
    <source>
        <dbReference type="Proteomes" id="UP000030106"/>
    </source>
</evidence>
<dbReference type="AlphaFoldDB" id="A0A0A2VGZ7"/>
<dbReference type="Pfam" id="PF00026">
    <property type="entry name" value="Asp"/>
    <property type="match status" value="1"/>
</dbReference>
<dbReference type="GO" id="GO:0004190">
    <property type="term" value="F:aspartic-type endopeptidase activity"/>
    <property type="evidence" value="ECO:0007669"/>
    <property type="project" value="InterPro"/>
</dbReference>